<feature type="region of interest" description="Disordered" evidence="1">
    <location>
        <begin position="843"/>
        <end position="865"/>
    </location>
</feature>
<comment type="caution">
    <text evidence="3">The sequence shown here is derived from an EMBL/GenBank/DDBJ whole genome shotgun (WGS) entry which is preliminary data.</text>
</comment>
<organism evidence="3 4">
    <name type="scientific">Pusillimonas noertemannii</name>
    <dbReference type="NCBI Taxonomy" id="305977"/>
    <lineage>
        <taxon>Bacteria</taxon>
        <taxon>Pseudomonadati</taxon>
        <taxon>Pseudomonadota</taxon>
        <taxon>Betaproteobacteria</taxon>
        <taxon>Burkholderiales</taxon>
        <taxon>Alcaligenaceae</taxon>
        <taxon>Pusillimonas</taxon>
    </lineage>
</organism>
<dbReference type="Proteomes" id="UP000246145">
    <property type="component" value="Unassembled WGS sequence"/>
</dbReference>
<evidence type="ECO:0000256" key="1">
    <source>
        <dbReference type="SAM" id="MobiDB-lite"/>
    </source>
</evidence>
<evidence type="ECO:0000313" key="4">
    <source>
        <dbReference type="Proteomes" id="UP000246145"/>
    </source>
</evidence>
<dbReference type="AlphaFoldDB" id="A0A2U1CLY0"/>
<name>A0A2U1CLY0_9BURK</name>
<dbReference type="EMBL" id="QEKO01000002">
    <property type="protein sequence ID" value="PVY61991.1"/>
    <property type="molecule type" value="Genomic_DNA"/>
</dbReference>
<dbReference type="PANTHER" id="PTHR30441">
    <property type="entry name" value="DUF748 DOMAIN-CONTAINING PROTEIN"/>
    <property type="match status" value="1"/>
</dbReference>
<feature type="domain" description="AsmA" evidence="2">
    <location>
        <begin position="1"/>
        <end position="748"/>
    </location>
</feature>
<evidence type="ECO:0000259" key="2">
    <source>
        <dbReference type="Pfam" id="PF05170"/>
    </source>
</evidence>
<gene>
    <name evidence="3" type="ORF">C7440_1477</name>
</gene>
<dbReference type="GO" id="GO:0090313">
    <property type="term" value="P:regulation of protein targeting to membrane"/>
    <property type="evidence" value="ECO:0007669"/>
    <property type="project" value="TreeGrafter"/>
</dbReference>
<proteinExistence type="predicted"/>
<reference evidence="3 4" key="1">
    <citation type="submission" date="2018-04" db="EMBL/GenBank/DDBJ databases">
        <title>Genomic Encyclopedia of Type Strains, Phase IV (KMG-IV): sequencing the most valuable type-strain genomes for metagenomic binning, comparative biology and taxonomic classification.</title>
        <authorList>
            <person name="Goeker M."/>
        </authorList>
    </citation>
    <scope>NUCLEOTIDE SEQUENCE [LARGE SCALE GENOMIC DNA]</scope>
    <source>
        <strain evidence="3 4">DSM 10065</strain>
    </source>
</reference>
<feature type="compositionally biased region" description="Low complexity" evidence="1">
    <location>
        <begin position="531"/>
        <end position="542"/>
    </location>
</feature>
<dbReference type="RefSeq" id="WP_116518023.1">
    <property type="nucleotide sequence ID" value="NZ_JACCEX010000002.1"/>
</dbReference>
<feature type="region of interest" description="Disordered" evidence="1">
    <location>
        <begin position="524"/>
        <end position="562"/>
    </location>
</feature>
<sequence length="879" mass="93071">MKVGFKRALMGLAALVVLALGALAIFLLTFDPNAYKTRFEEFIYERYQRTLSIEGDIELSMFPRIGLSVQNISLSNPGNPDDLFASIDSARFAVAIWPLLSNRFVVDHVAISGFKAWIRRDEQGDYNFRDLFEGTAGPPEPIALSPEPAPAPENEPVAGVMKEAFAQPLAEGGVRPVEPRKEAALHVDIAGLELKGGEIHYLDVKRAKAARLVNLQLNTGRMTFDQPFEVSMRGALQGEDPLADATVEIQALAKIDPLLETYSAQKLNLLVSGQVGPLDAKTLALRGNFAYNGYSRMVDASGVEMLVQGATQGERPITDLNASLTMPRLKIDQTHSEFNIERMSLRATGGLPDKTFDLAFDAPRLSISPDAAEGEAVAGTVKLEGRQSLGLKLGMNGLGGNAWNLSLKELKVDGSLKNGETLMLVNMSTPVQWDVINEKGSFSAIKGDVAIQDTEEPTSTFEFPLIGSLHADLVKDEISSEINAVLNGAPLNFNFKATELSDPKLRFALQADMLDFDKLVPVAKPAPAPEAPQGEPAAQAEQAPDDKKGGQAPAPDKAAPPESIDLTLLNDIDVAGTVKLGGLNVRGIEARNVNMSVAAREGKLSVNGISANLYEGSLTGALTADAKNQFTAQLDLKQVAMGPLLQAASGSDRVSGVGTVAVNLKTQGATVPALKSGLAGSARLQVRDGAIRGIDLNQTLDQVGQVLTTVLDGEGPDLKTGFNLGNRTEFSAFDTSLAIKNGVADVQKLDLRTQLLRVTQGKPASIDLVENRLNLLANVRVVGAGGGEGQPNLSALRGMTVPVLVSGAMAAPEFRVQWKEMGGSLVKGAIERGLLDLVERHAPASPAAPSQPVKPGASGPTGEDAVKSLGKALKGLLGN</sequence>
<keyword evidence="4" id="KW-1185">Reference proteome</keyword>
<protein>
    <submittedName>
        <fullName evidence="3">AsmA protein</fullName>
    </submittedName>
</protein>
<dbReference type="GO" id="GO:0005886">
    <property type="term" value="C:plasma membrane"/>
    <property type="evidence" value="ECO:0007669"/>
    <property type="project" value="TreeGrafter"/>
</dbReference>
<dbReference type="InterPro" id="IPR007844">
    <property type="entry name" value="AsmA"/>
</dbReference>
<accession>A0A2U1CLY0</accession>
<dbReference type="PANTHER" id="PTHR30441:SF4">
    <property type="entry name" value="PROTEIN ASMA"/>
    <property type="match status" value="1"/>
</dbReference>
<dbReference type="Pfam" id="PF05170">
    <property type="entry name" value="AsmA"/>
    <property type="match status" value="1"/>
</dbReference>
<dbReference type="InterPro" id="IPR052894">
    <property type="entry name" value="AsmA-related"/>
</dbReference>
<dbReference type="STRING" id="1231391.GCA_000308195_00263"/>
<dbReference type="OrthoDB" id="9766390at2"/>
<evidence type="ECO:0000313" key="3">
    <source>
        <dbReference type="EMBL" id="PVY61991.1"/>
    </source>
</evidence>